<reference evidence="2" key="1">
    <citation type="journal article" date="2019" name="Int. J. Syst. Evol. Microbiol.">
        <title>The Global Catalogue of Microorganisms (GCM) 10K type strain sequencing project: providing services to taxonomists for standard genome sequencing and annotation.</title>
        <authorList>
            <consortium name="The Broad Institute Genomics Platform"/>
            <consortium name="The Broad Institute Genome Sequencing Center for Infectious Disease"/>
            <person name="Wu L."/>
            <person name="Ma J."/>
        </authorList>
    </citation>
    <scope>NUCLEOTIDE SEQUENCE [LARGE SCALE GENOMIC DNA]</scope>
    <source>
        <strain evidence="2">JCM 17858</strain>
    </source>
</reference>
<name>A0ABP8R4D9_9SPHI</name>
<evidence type="ECO:0000313" key="2">
    <source>
        <dbReference type="Proteomes" id="UP001500394"/>
    </source>
</evidence>
<accession>A0ABP8R4D9</accession>
<gene>
    <name evidence="1" type="ORF">GCM10023173_19040</name>
</gene>
<evidence type="ECO:0008006" key="3">
    <source>
        <dbReference type="Google" id="ProtNLM"/>
    </source>
</evidence>
<evidence type="ECO:0000313" key="1">
    <source>
        <dbReference type="EMBL" id="GAA4517958.1"/>
    </source>
</evidence>
<keyword evidence="2" id="KW-1185">Reference proteome</keyword>
<protein>
    <recommendedName>
        <fullName evidence="3">S9 family peptidase</fullName>
    </recommendedName>
</protein>
<dbReference type="RefSeq" id="WP_345067894.1">
    <property type="nucleotide sequence ID" value="NZ_BAABGR010000029.1"/>
</dbReference>
<dbReference type="Proteomes" id="UP001500394">
    <property type="component" value="Unassembled WGS sequence"/>
</dbReference>
<dbReference type="EMBL" id="BAABGR010000029">
    <property type="protein sequence ID" value="GAA4517958.1"/>
    <property type="molecule type" value="Genomic_DNA"/>
</dbReference>
<proteinExistence type="predicted"/>
<comment type="caution">
    <text evidence="1">The sequence shown here is derived from an EMBL/GenBank/DDBJ whole genome shotgun (WGS) entry which is preliminary data.</text>
</comment>
<organism evidence="1 2">
    <name type="scientific">Sphingobacterium thermophilum</name>
    <dbReference type="NCBI Taxonomy" id="768534"/>
    <lineage>
        <taxon>Bacteria</taxon>
        <taxon>Pseudomonadati</taxon>
        <taxon>Bacteroidota</taxon>
        <taxon>Sphingobacteriia</taxon>
        <taxon>Sphingobacteriales</taxon>
        <taxon>Sphingobacteriaceae</taxon>
        <taxon>Sphingobacterium</taxon>
    </lineage>
</organism>
<dbReference type="SUPFAM" id="SSF63825">
    <property type="entry name" value="YWTD domain"/>
    <property type="match status" value="1"/>
</dbReference>
<sequence length="290" mass="33900">MKKRVDLLYKTLVVSIMLLLSLSASYAQEFMRLGKITHSSITEISGIVPYSYERGYFWVHNDSGDGPYIYRIDSLGNLLQKVTIKGIRPIDVEDIGRVSYKNENYLLLADIGNNLRNREILSLYLIKEPKIDNTHKEITVNLERHIQIKYADKRRDCEAVFIDPLDNRVYLVSKRDFESTVFSFSLLEENKGDEVIELHPLLTLPFTFTTAADISKDGKHILIKNLTTVYYWERKEGEKLTETLKRKPKQMPYKVEPQGEAICFDLDQRVYYTVSERPFGLDAFIYKYHY</sequence>